<protein>
    <recommendedName>
        <fullName evidence="3 8">Dihydrofolate reductase</fullName>
        <ecNumber evidence="3 8">1.5.1.3</ecNumber>
    </recommendedName>
</protein>
<dbReference type="Proteomes" id="UP000320672">
    <property type="component" value="Chromosome"/>
</dbReference>
<dbReference type="Gene3D" id="3.40.430.10">
    <property type="entry name" value="Dihydrofolate Reductase, subunit A"/>
    <property type="match status" value="1"/>
</dbReference>
<evidence type="ECO:0000256" key="2">
    <source>
        <dbReference type="ARBA" id="ARBA00009539"/>
    </source>
</evidence>
<evidence type="ECO:0000256" key="5">
    <source>
        <dbReference type="ARBA" id="ARBA00022857"/>
    </source>
</evidence>
<keyword evidence="12" id="KW-1185">Reference proteome</keyword>
<proteinExistence type="inferred from homology"/>
<dbReference type="Pfam" id="PF00186">
    <property type="entry name" value="DHFR_1"/>
    <property type="match status" value="1"/>
</dbReference>
<dbReference type="InterPro" id="IPR017925">
    <property type="entry name" value="DHFR_CS"/>
</dbReference>
<keyword evidence="6 8" id="KW-0560">Oxidoreductase</keyword>
<dbReference type="GO" id="GO:0046654">
    <property type="term" value="P:tetrahydrofolate biosynthetic process"/>
    <property type="evidence" value="ECO:0007669"/>
    <property type="project" value="UniProtKB-UniPathway"/>
</dbReference>
<comment type="catalytic activity">
    <reaction evidence="8">
        <text>(6S)-5,6,7,8-tetrahydrofolate + NADP(+) = 7,8-dihydrofolate + NADPH + H(+)</text>
        <dbReference type="Rhea" id="RHEA:15009"/>
        <dbReference type="ChEBI" id="CHEBI:15378"/>
        <dbReference type="ChEBI" id="CHEBI:57451"/>
        <dbReference type="ChEBI" id="CHEBI:57453"/>
        <dbReference type="ChEBI" id="CHEBI:57783"/>
        <dbReference type="ChEBI" id="CHEBI:58349"/>
        <dbReference type="EC" id="1.5.1.3"/>
    </reaction>
</comment>
<evidence type="ECO:0000256" key="6">
    <source>
        <dbReference type="ARBA" id="ARBA00023002"/>
    </source>
</evidence>
<evidence type="ECO:0000256" key="3">
    <source>
        <dbReference type="ARBA" id="ARBA00012856"/>
    </source>
</evidence>
<dbReference type="PROSITE" id="PS51330">
    <property type="entry name" value="DHFR_2"/>
    <property type="match status" value="1"/>
</dbReference>
<keyword evidence="4 8" id="KW-0554">One-carbon metabolism</keyword>
<evidence type="ECO:0000313" key="11">
    <source>
        <dbReference type="EMBL" id="QDS94923.1"/>
    </source>
</evidence>
<dbReference type="UniPathway" id="UPA00077">
    <property type="reaction ID" value="UER00158"/>
</dbReference>
<dbReference type="SUPFAM" id="SSF53597">
    <property type="entry name" value="Dihydrofolate reductase-like"/>
    <property type="match status" value="1"/>
</dbReference>
<evidence type="ECO:0000256" key="4">
    <source>
        <dbReference type="ARBA" id="ARBA00022563"/>
    </source>
</evidence>
<feature type="domain" description="DHFR" evidence="10">
    <location>
        <begin position="2"/>
        <end position="158"/>
    </location>
</feature>
<dbReference type="PIRSF" id="PIRSF000194">
    <property type="entry name" value="DHFR"/>
    <property type="match status" value="1"/>
</dbReference>
<comment type="pathway">
    <text evidence="1 8">Cofactor biosynthesis; tetrahydrofolate biosynthesis; 5,6,7,8-tetrahydrofolate from 7,8-dihydrofolate: step 1/1.</text>
</comment>
<dbReference type="InterPro" id="IPR012259">
    <property type="entry name" value="DHFR"/>
</dbReference>
<dbReference type="PANTHER" id="PTHR48069:SF3">
    <property type="entry name" value="DIHYDROFOLATE REDUCTASE"/>
    <property type="match status" value="1"/>
</dbReference>
<dbReference type="InterPro" id="IPR024072">
    <property type="entry name" value="DHFR-like_dom_sf"/>
</dbReference>
<evidence type="ECO:0000256" key="7">
    <source>
        <dbReference type="ARBA" id="ARBA00025067"/>
    </source>
</evidence>
<dbReference type="CDD" id="cd00209">
    <property type="entry name" value="DHFR"/>
    <property type="match status" value="1"/>
</dbReference>
<evidence type="ECO:0000259" key="10">
    <source>
        <dbReference type="PROSITE" id="PS51330"/>
    </source>
</evidence>
<evidence type="ECO:0000256" key="9">
    <source>
        <dbReference type="RuleBase" id="RU004474"/>
    </source>
</evidence>
<accession>A0A517MJ68</accession>
<keyword evidence="5 8" id="KW-0521">NADP</keyword>
<dbReference type="GO" id="GO:0006730">
    <property type="term" value="P:one-carbon metabolic process"/>
    <property type="evidence" value="ECO:0007669"/>
    <property type="project" value="UniProtKB-KW"/>
</dbReference>
<comment type="similarity">
    <text evidence="2 8 9">Belongs to the dihydrofolate reductase family.</text>
</comment>
<dbReference type="GO" id="GO:0004146">
    <property type="term" value="F:dihydrofolate reductase activity"/>
    <property type="evidence" value="ECO:0007669"/>
    <property type="project" value="UniProtKB-EC"/>
</dbReference>
<dbReference type="OrthoDB" id="9804315at2"/>
<dbReference type="GO" id="GO:0046655">
    <property type="term" value="P:folic acid metabolic process"/>
    <property type="evidence" value="ECO:0007669"/>
    <property type="project" value="TreeGrafter"/>
</dbReference>
<dbReference type="EMBL" id="CP036262">
    <property type="protein sequence ID" value="QDS94923.1"/>
    <property type="molecule type" value="Genomic_DNA"/>
</dbReference>
<evidence type="ECO:0000256" key="1">
    <source>
        <dbReference type="ARBA" id="ARBA00004903"/>
    </source>
</evidence>
<dbReference type="PANTHER" id="PTHR48069">
    <property type="entry name" value="DIHYDROFOLATE REDUCTASE"/>
    <property type="match status" value="1"/>
</dbReference>
<dbReference type="PRINTS" id="PR00070">
    <property type="entry name" value="DHFR"/>
</dbReference>
<evidence type="ECO:0000256" key="8">
    <source>
        <dbReference type="PIRNR" id="PIRNR000194"/>
    </source>
</evidence>
<dbReference type="InterPro" id="IPR001796">
    <property type="entry name" value="DHFR_dom"/>
</dbReference>
<comment type="function">
    <text evidence="7 8">Key enzyme in folate metabolism. Catalyzes an essential reaction for de novo glycine and purine synthesis, and for DNA precursor synthesis.</text>
</comment>
<dbReference type="PROSITE" id="PS00075">
    <property type="entry name" value="DHFR_1"/>
    <property type="match status" value="1"/>
</dbReference>
<name>A0A517MJ68_9BACT</name>
<evidence type="ECO:0000313" key="12">
    <source>
        <dbReference type="Proteomes" id="UP000320672"/>
    </source>
</evidence>
<reference evidence="11 12" key="1">
    <citation type="submission" date="2019-02" db="EMBL/GenBank/DDBJ databases">
        <title>Deep-cultivation of Planctomycetes and their phenomic and genomic characterization uncovers novel biology.</title>
        <authorList>
            <person name="Wiegand S."/>
            <person name="Jogler M."/>
            <person name="Boedeker C."/>
            <person name="Pinto D."/>
            <person name="Vollmers J."/>
            <person name="Rivas-Marin E."/>
            <person name="Kohn T."/>
            <person name="Peeters S.H."/>
            <person name="Heuer A."/>
            <person name="Rast P."/>
            <person name="Oberbeckmann S."/>
            <person name="Bunk B."/>
            <person name="Jeske O."/>
            <person name="Meyerdierks A."/>
            <person name="Storesund J.E."/>
            <person name="Kallscheuer N."/>
            <person name="Luecker S."/>
            <person name="Lage O.M."/>
            <person name="Pohl T."/>
            <person name="Merkel B.J."/>
            <person name="Hornburger P."/>
            <person name="Mueller R.-W."/>
            <person name="Bruemmer F."/>
            <person name="Labrenz M."/>
            <person name="Spormann A.M."/>
            <person name="Op den Camp H."/>
            <person name="Overmann J."/>
            <person name="Amann R."/>
            <person name="Jetten M.S.M."/>
            <person name="Mascher T."/>
            <person name="Medema M.H."/>
            <person name="Devos D.P."/>
            <person name="Kaster A.-K."/>
            <person name="Ovreas L."/>
            <person name="Rohde M."/>
            <person name="Galperin M.Y."/>
            <person name="Jogler C."/>
        </authorList>
    </citation>
    <scope>NUCLEOTIDE SEQUENCE [LARGE SCALE GENOMIC DNA]</scope>
    <source>
        <strain evidence="11 12">FF011L</strain>
    </source>
</reference>
<dbReference type="GO" id="GO:0050661">
    <property type="term" value="F:NADP binding"/>
    <property type="evidence" value="ECO:0007669"/>
    <property type="project" value="InterPro"/>
</dbReference>
<dbReference type="EC" id="1.5.1.3" evidence="3 8"/>
<dbReference type="RefSeq" id="WP_145352859.1">
    <property type="nucleotide sequence ID" value="NZ_CP036262.1"/>
</dbReference>
<sequence>MNLAAILASTDSGVIGNEGGMPWRLSTDLRRFKRLTMGFPIIMGRKTFDSIGRPLPGRLNVVLTRSADWAHEGVRTVNLEEALAIADQHEQAFVVGGAEIYRLMLPYCQAVHWTRVLADIEGDTRFLWDRSEFELLHDEAFPAGEKDSVPTRYEIWQRQ</sequence>
<dbReference type="KEGG" id="rml:FF011L_37070"/>
<dbReference type="GO" id="GO:0005829">
    <property type="term" value="C:cytosol"/>
    <property type="evidence" value="ECO:0007669"/>
    <property type="project" value="TreeGrafter"/>
</dbReference>
<organism evidence="11 12">
    <name type="scientific">Roseimaritima multifibrata</name>
    <dbReference type="NCBI Taxonomy" id="1930274"/>
    <lineage>
        <taxon>Bacteria</taxon>
        <taxon>Pseudomonadati</taxon>
        <taxon>Planctomycetota</taxon>
        <taxon>Planctomycetia</taxon>
        <taxon>Pirellulales</taxon>
        <taxon>Pirellulaceae</taxon>
        <taxon>Roseimaritima</taxon>
    </lineage>
</organism>
<dbReference type="AlphaFoldDB" id="A0A517MJ68"/>
<dbReference type="GO" id="GO:0046452">
    <property type="term" value="P:dihydrofolate metabolic process"/>
    <property type="evidence" value="ECO:0007669"/>
    <property type="project" value="TreeGrafter"/>
</dbReference>
<gene>
    <name evidence="11" type="primary">dhfrIII</name>
    <name evidence="11" type="ORF">FF011L_37070</name>
</gene>